<dbReference type="EMBL" id="JAVAIL010000005">
    <property type="protein sequence ID" value="MDP4540632.1"/>
    <property type="molecule type" value="Genomic_DNA"/>
</dbReference>
<evidence type="ECO:0000256" key="10">
    <source>
        <dbReference type="RuleBase" id="RU361274"/>
    </source>
</evidence>
<evidence type="ECO:0000256" key="8">
    <source>
        <dbReference type="ARBA" id="ARBA00048968"/>
    </source>
</evidence>
<name>A0ABT9HBC8_9SPHN</name>
<dbReference type="Proteomes" id="UP001235664">
    <property type="component" value="Unassembled WGS sequence"/>
</dbReference>
<evidence type="ECO:0000256" key="1">
    <source>
        <dbReference type="ARBA" id="ARBA00000553"/>
    </source>
</evidence>
<dbReference type="InterPro" id="IPR038371">
    <property type="entry name" value="Cu_polyphenol_OxRdtase_sf"/>
</dbReference>
<dbReference type="Pfam" id="PF02578">
    <property type="entry name" value="Cu-oxidase_4"/>
    <property type="match status" value="1"/>
</dbReference>
<comment type="similarity">
    <text evidence="2 10">Belongs to the purine nucleoside phosphorylase YfiH/LACC1 family.</text>
</comment>
<organism evidence="11 12">
    <name type="scientific">Qipengyuania benthica</name>
    <dbReference type="NCBI Taxonomy" id="3067651"/>
    <lineage>
        <taxon>Bacteria</taxon>
        <taxon>Pseudomonadati</taxon>
        <taxon>Pseudomonadota</taxon>
        <taxon>Alphaproteobacteria</taxon>
        <taxon>Sphingomonadales</taxon>
        <taxon>Erythrobacteraceae</taxon>
        <taxon>Qipengyuania</taxon>
    </lineage>
</organism>
<comment type="catalytic activity">
    <reaction evidence="9">
        <text>S-methyl-5'-thioadenosine + phosphate = 5-(methylsulfanyl)-alpha-D-ribose 1-phosphate + adenine</text>
        <dbReference type="Rhea" id="RHEA:11852"/>
        <dbReference type="ChEBI" id="CHEBI:16708"/>
        <dbReference type="ChEBI" id="CHEBI:17509"/>
        <dbReference type="ChEBI" id="CHEBI:43474"/>
        <dbReference type="ChEBI" id="CHEBI:58533"/>
        <dbReference type="EC" id="2.4.2.28"/>
    </reaction>
    <physiologicalReaction direction="left-to-right" evidence="9">
        <dbReference type="Rhea" id="RHEA:11853"/>
    </physiologicalReaction>
</comment>
<evidence type="ECO:0000256" key="4">
    <source>
        <dbReference type="ARBA" id="ARBA00022723"/>
    </source>
</evidence>
<keyword evidence="6" id="KW-0862">Zinc</keyword>
<dbReference type="SUPFAM" id="SSF64438">
    <property type="entry name" value="CNF1/YfiH-like putative cysteine hydrolases"/>
    <property type="match status" value="1"/>
</dbReference>
<reference evidence="11 12" key="1">
    <citation type="submission" date="2023-08" db="EMBL/GenBank/DDBJ databases">
        <title>genomic of DY56.</title>
        <authorList>
            <person name="Wang Y."/>
        </authorList>
    </citation>
    <scope>NUCLEOTIDE SEQUENCE [LARGE SCALE GENOMIC DNA]</scope>
    <source>
        <strain evidence="11 12">DY56-A-20</strain>
    </source>
</reference>
<keyword evidence="4" id="KW-0479">Metal-binding</keyword>
<keyword evidence="12" id="KW-1185">Reference proteome</keyword>
<evidence type="ECO:0000256" key="7">
    <source>
        <dbReference type="ARBA" id="ARBA00047989"/>
    </source>
</evidence>
<dbReference type="RefSeq" id="WP_305930636.1">
    <property type="nucleotide sequence ID" value="NZ_JAVAIL010000005.1"/>
</dbReference>
<evidence type="ECO:0000313" key="12">
    <source>
        <dbReference type="Proteomes" id="UP001235664"/>
    </source>
</evidence>
<dbReference type="Gene3D" id="3.60.140.10">
    <property type="entry name" value="CNF1/YfiH-like putative cysteine hydrolases"/>
    <property type="match status" value="1"/>
</dbReference>
<evidence type="ECO:0000256" key="6">
    <source>
        <dbReference type="ARBA" id="ARBA00022833"/>
    </source>
</evidence>
<dbReference type="CDD" id="cd16833">
    <property type="entry name" value="YfiH"/>
    <property type="match status" value="1"/>
</dbReference>
<evidence type="ECO:0000313" key="11">
    <source>
        <dbReference type="EMBL" id="MDP4540632.1"/>
    </source>
</evidence>
<dbReference type="PANTHER" id="PTHR30616">
    <property type="entry name" value="UNCHARACTERIZED PROTEIN YFIH"/>
    <property type="match status" value="1"/>
</dbReference>
<proteinExistence type="inferred from homology"/>
<evidence type="ECO:0000256" key="9">
    <source>
        <dbReference type="ARBA" id="ARBA00049893"/>
    </source>
</evidence>
<dbReference type="InterPro" id="IPR003730">
    <property type="entry name" value="Cu_polyphenol_OxRdtase"/>
</dbReference>
<dbReference type="PANTHER" id="PTHR30616:SF2">
    <property type="entry name" value="PURINE NUCLEOSIDE PHOSPHORYLASE LACC1"/>
    <property type="match status" value="1"/>
</dbReference>
<sequence length="220" mass="23159">MARLIEARALADLPHGFSGKEGAAAEDILPGAALVRVRQVHSPDAVTVSGSWSDDPPEADALVTDRAGLVLGIVTADCAPVLLADRGAGVIGAAHAGWRGATRGVIANTVAAMAVLGARPEKISAVIGPCIAQASYEVDGPFRDRFGPGDAQFFRSGRAGHWQFDLPGYVAARLEQAGVGWIESLNRDTYAEAALFHSYRRATHRKQKTGGRQISLIALR</sequence>
<evidence type="ECO:0000256" key="2">
    <source>
        <dbReference type="ARBA" id="ARBA00007353"/>
    </source>
</evidence>
<comment type="catalytic activity">
    <reaction evidence="8">
        <text>adenosine + phosphate = alpha-D-ribose 1-phosphate + adenine</text>
        <dbReference type="Rhea" id="RHEA:27642"/>
        <dbReference type="ChEBI" id="CHEBI:16335"/>
        <dbReference type="ChEBI" id="CHEBI:16708"/>
        <dbReference type="ChEBI" id="CHEBI:43474"/>
        <dbReference type="ChEBI" id="CHEBI:57720"/>
        <dbReference type="EC" id="2.4.2.1"/>
    </reaction>
    <physiologicalReaction direction="left-to-right" evidence="8">
        <dbReference type="Rhea" id="RHEA:27643"/>
    </physiologicalReaction>
</comment>
<comment type="catalytic activity">
    <reaction evidence="1">
        <text>inosine + phosphate = alpha-D-ribose 1-phosphate + hypoxanthine</text>
        <dbReference type="Rhea" id="RHEA:27646"/>
        <dbReference type="ChEBI" id="CHEBI:17368"/>
        <dbReference type="ChEBI" id="CHEBI:17596"/>
        <dbReference type="ChEBI" id="CHEBI:43474"/>
        <dbReference type="ChEBI" id="CHEBI:57720"/>
        <dbReference type="EC" id="2.4.2.1"/>
    </reaction>
    <physiologicalReaction direction="left-to-right" evidence="1">
        <dbReference type="Rhea" id="RHEA:27647"/>
    </physiologicalReaction>
</comment>
<comment type="caution">
    <text evidence="11">The sequence shown here is derived from an EMBL/GenBank/DDBJ whole genome shotgun (WGS) entry which is preliminary data.</text>
</comment>
<evidence type="ECO:0000256" key="3">
    <source>
        <dbReference type="ARBA" id="ARBA00022679"/>
    </source>
</evidence>
<dbReference type="InterPro" id="IPR011324">
    <property type="entry name" value="Cytotoxic_necrot_fac-like_cat"/>
</dbReference>
<keyword evidence="3" id="KW-0808">Transferase</keyword>
<protein>
    <recommendedName>
        <fullName evidence="10">Purine nucleoside phosphorylase</fullName>
    </recommendedName>
</protein>
<keyword evidence="5" id="KW-0378">Hydrolase</keyword>
<dbReference type="NCBIfam" id="TIGR00726">
    <property type="entry name" value="peptidoglycan editing factor PgeF"/>
    <property type="match status" value="1"/>
</dbReference>
<evidence type="ECO:0000256" key="5">
    <source>
        <dbReference type="ARBA" id="ARBA00022801"/>
    </source>
</evidence>
<accession>A0ABT9HBC8</accession>
<comment type="catalytic activity">
    <reaction evidence="7">
        <text>adenosine + H2O + H(+) = inosine + NH4(+)</text>
        <dbReference type="Rhea" id="RHEA:24408"/>
        <dbReference type="ChEBI" id="CHEBI:15377"/>
        <dbReference type="ChEBI" id="CHEBI:15378"/>
        <dbReference type="ChEBI" id="CHEBI:16335"/>
        <dbReference type="ChEBI" id="CHEBI:17596"/>
        <dbReference type="ChEBI" id="CHEBI:28938"/>
        <dbReference type="EC" id="3.5.4.4"/>
    </reaction>
    <physiologicalReaction direction="left-to-right" evidence="7">
        <dbReference type="Rhea" id="RHEA:24409"/>
    </physiologicalReaction>
</comment>
<gene>
    <name evidence="11" type="primary">pgeF</name>
    <name evidence="11" type="ORF">Q9K01_13450</name>
</gene>